<dbReference type="InterPro" id="IPR050493">
    <property type="entry name" value="FAD-dep_Monooxygenase_BioMet"/>
</dbReference>
<evidence type="ECO:0000256" key="5">
    <source>
        <dbReference type="ARBA" id="ARBA00023033"/>
    </source>
</evidence>
<evidence type="ECO:0000313" key="8">
    <source>
        <dbReference type="Proteomes" id="UP000193006"/>
    </source>
</evidence>
<accession>A0A1X9M6J6</accession>
<dbReference type="Gene3D" id="3.50.50.60">
    <property type="entry name" value="FAD/NAD(P)-binding domain"/>
    <property type="match status" value="1"/>
</dbReference>
<keyword evidence="5" id="KW-0503">Monooxygenase</keyword>
<dbReference type="GO" id="GO:0018669">
    <property type="term" value="F:3-hydroxybenzoate 6-monooxygenase activity"/>
    <property type="evidence" value="ECO:0007669"/>
    <property type="project" value="UniProtKB-EC"/>
</dbReference>
<dbReference type="InterPro" id="IPR036188">
    <property type="entry name" value="FAD/NAD-bd_sf"/>
</dbReference>
<dbReference type="EMBL" id="CP020814">
    <property type="protein sequence ID" value="ARK29065.1"/>
    <property type="molecule type" value="Genomic_DNA"/>
</dbReference>
<organism evidence="7 8">
    <name type="scientific">Halalkalibacter krulwichiae</name>
    <dbReference type="NCBI Taxonomy" id="199441"/>
    <lineage>
        <taxon>Bacteria</taxon>
        <taxon>Bacillati</taxon>
        <taxon>Bacillota</taxon>
        <taxon>Bacilli</taxon>
        <taxon>Bacillales</taxon>
        <taxon>Bacillaceae</taxon>
        <taxon>Halalkalibacter</taxon>
    </lineage>
</organism>
<keyword evidence="3" id="KW-0274">FAD</keyword>
<evidence type="ECO:0000256" key="1">
    <source>
        <dbReference type="ARBA" id="ARBA00001974"/>
    </source>
</evidence>
<evidence type="ECO:0000313" key="7">
    <source>
        <dbReference type="EMBL" id="ARK29065.1"/>
    </source>
</evidence>
<dbReference type="SUPFAM" id="SSF54373">
    <property type="entry name" value="FAD-linked reductases, C-terminal domain"/>
    <property type="match status" value="1"/>
</dbReference>
<dbReference type="GO" id="GO:0071949">
    <property type="term" value="F:FAD binding"/>
    <property type="evidence" value="ECO:0007669"/>
    <property type="project" value="InterPro"/>
</dbReference>
<dbReference type="KEGG" id="bkw:BkAM31D_03935"/>
<dbReference type="InterPro" id="IPR002938">
    <property type="entry name" value="FAD-bd"/>
</dbReference>
<keyword evidence="4 7" id="KW-0560">Oxidoreductase</keyword>
<dbReference type="EC" id="1.14.13.24" evidence="7"/>
<keyword evidence="8" id="KW-1185">Reference proteome</keyword>
<comment type="cofactor">
    <cofactor evidence="1">
        <name>FAD</name>
        <dbReference type="ChEBI" id="CHEBI:57692"/>
    </cofactor>
</comment>
<evidence type="ECO:0000256" key="2">
    <source>
        <dbReference type="ARBA" id="ARBA00022630"/>
    </source>
</evidence>
<dbReference type="STRING" id="199441.BkAM31D_03935"/>
<protein>
    <submittedName>
        <fullName evidence="7">3-hydroxybenzoate 6-hydroxylase</fullName>
        <ecNumber evidence="7">1.14.13.24</ecNumber>
    </submittedName>
</protein>
<keyword evidence="2" id="KW-0285">Flavoprotein</keyword>
<dbReference type="Proteomes" id="UP000193006">
    <property type="component" value="Chromosome"/>
</dbReference>
<sequence length="402" mass="44870">MLKKDSMIIVGGGIGGLAAALAAAEAGQKTTILEQAPEFGEVGAGIQMAPNAMAVLDRFGVSEEIAKIAVFPKRLVLKDVYTAEELTTLDLGDEFKERYGFPYIVLHRSDLHRVLLEACEKSPLVELVTNQHIETVEETADGVVVTNASGEQMIGKALIGADGLKSKTRSLFVDDEPICSEYVAYRGTIPIAEISDDANMDDVIMWIGPNLHVVQYPVRRGELYNQVVVFKSYNYKEGIADSEWGTPEEMDKVFEGAHPKVEKALSYISRQIRWPMYDRLPIPNWTKGNITLLGDAAHPMLQYLAQGGVQALEDASYLADMLNEHGNNYEKAFKAFEQERQPRTAKVQRTARTWGEIIHAEDEVSILLRNTIFKQREANDFSYTDWLYGQKYGQGTKKKVTN</sequence>
<dbReference type="PANTHER" id="PTHR13789">
    <property type="entry name" value="MONOOXYGENASE"/>
    <property type="match status" value="1"/>
</dbReference>
<feature type="domain" description="FAD-binding" evidence="6">
    <location>
        <begin position="7"/>
        <end position="349"/>
    </location>
</feature>
<evidence type="ECO:0000256" key="3">
    <source>
        <dbReference type="ARBA" id="ARBA00022827"/>
    </source>
</evidence>
<reference evidence="7 8" key="1">
    <citation type="submission" date="2017-04" db="EMBL/GenBank/DDBJ databases">
        <title>Bacillus krulwichiae AM31D Genome sequencing and assembly.</title>
        <authorList>
            <person name="Krulwich T.A."/>
            <person name="Anastor L."/>
            <person name="Ehrlich R."/>
            <person name="Ehrlich G.D."/>
            <person name="Janto B."/>
        </authorList>
    </citation>
    <scope>NUCLEOTIDE SEQUENCE [LARGE SCALE GENOMIC DNA]</scope>
    <source>
        <strain evidence="7 8">AM31D</strain>
    </source>
</reference>
<evidence type="ECO:0000259" key="6">
    <source>
        <dbReference type="Pfam" id="PF01494"/>
    </source>
</evidence>
<dbReference type="Pfam" id="PF01494">
    <property type="entry name" value="FAD_binding_3"/>
    <property type="match status" value="1"/>
</dbReference>
<name>A0A1X9M6J6_9BACI</name>
<dbReference type="SUPFAM" id="SSF51905">
    <property type="entry name" value="FAD/NAD(P)-binding domain"/>
    <property type="match status" value="1"/>
</dbReference>
<dbReference type="PRINTS" id="PR00420">
    <property type="entry name" value="RNGMNOXGNASE"/>
</dbReference>
<dbReference type="RefSeq" id="WP_066156160.1">
    <property type="nucleotide sequence ID" value="NZ_CP020814.1"/>
</dbReference>
<dbReference type="PANTHER" id="PTHR13789:SF318">
    <property type="entry name" value="GERANYLGERANYL DIPHOSPHATE REDUCTASE"/>
    <property type="match status" value="1"/>
</dbReference>
<gene>
    <name evidence="7" type="primary">mhbM</name>
    <name evidence="7" type="ORF">BkAM31D_03935</name>
</gene>
<dbReference type="AlphaFoldDB" id="A0A1X9M6J6"/>
<proteinExistence type="predicted"/>
<evidence type="ECO:0000256" key="4">
    <source>
        <dbReference type="ARBA" id="ARBA00023002"/>
    </source>
</evidence>